<protein>
    <recommendedName>
        <fullName evidence="2">Transcobalamin-like C-terminal domain-containing protein</fullName>
    </recommendedName>
</protein>
<dbReference type="STRING" id="1302272.FC96_GL000529"/>
<reference evidence="3 4" key="1">
    <citation type="journal article" date="2015" name="Genome Announc.">
        <title>Expanding the biotechnology potential of lactobacilli through comparative genomics of 213 strains and associated genera.</title>
        <authorList>
            <person name="Sun Z."/>
            <person name="Harris H.M."/>
            <person name="McCann A."/>
            <person name="Guo C."/>
            <person name="Argimon S."/>
            <person name="Zhang W."/>
            <person name="Yang X."/>
            <person name="Jeffery I.B."/>
            <person name="Cooney J.C."/>
            <person name="Kagawa T.F."/>
            <person name="Liu W."/>
            <person name="Song Y."/>
            <person name="Salvetti E."/>
            <person name="Wrobel A."/>
            <person name="Rasinkangas P."/>
            <person name="Parkhill J."/>
            <person name="Rea M.C."/>
            <person name="O'Sullivan O."/>
            <person name="Ritari J."/>
            <person name="Douillard F.P."/>
            <person name="Paul Ross R."/>
            <person name="Yang R."/>
            <person name="Briner A.E."/>
            <person name="Felis G.E."/>
            <person name="de Vos W.M."/>
            <person name="Barrangou R."/>
            <person name="Klaenhammer T.R."/>
            <person name="Caufield P.W."/>
            <person name="Cui Y."/>
            <person name="Zhang H."/>
            <person name="O'Toole P.W."/>
        </authorList>
    </citation>
    <scope>NUCLEOTIDE SEQUENCE [LARGE SCALE GENOMIC DNA]</scope>
    <source>
        <strain evidence="3 4">JCM 15530</strain>
    </source>
</reference>
<gene>
    <name evidence="3" type="ORF">FC96_GL000529</name>
</gene>
<dbReference type="Proteomes" id="UP000050911">
    <property type="component" value="Unassembled WGS sequence"/>
</dbReference>
<dbReference type="Gene3D" id="2.170.130.30">
    <property type="match status" value="1"/>
</dbReference>
<organism evidence="3 4">
    <name type="scientific">Secundilactobacillus kimchicus JCM 15530</name>
    <dbReference type="NCBI Taxonomy" id="1302272"/>
    <lineage>
        <taxon>Bacteria</taxon>
        <taxon>Bacillati</taxon>
        <taxon>Bacillota</taxon>
        <taxon>Bacilli</taxon>
        <taxon>Lactobacillales</taxon>
        <taxon>Lactobacillaceae</taxon>
        <taxon>Secundilactobacillus</taxon>
    </lineage>
</organism>
<dbReference type="OrthoDB" id="2356646at2"/>
<evidence type="ECO:0000256" key="1">
    <source>
        <dbReference type="SAM" id="MobiDB-lite"/>
    </source>
</evidence>
<dbReference type="AlphaFoldDB" id="A0A0R1HLL4"/>
<evidence type="ECO:0000259" key="2">
    <source>
        <dbReference type="Pfam" id="PF14478"/>
    </source>
</evidence>
<feature type="region of interest" description="Disordered" evidence="1">
    <location>
        <begin position="32"/>
        <end position="103"/>
    </location>
</feature>
<dbReference type="PATRIC" id="fig|1302272.5.peg.527"/>
<name>A0A0R1HLL4_9LACO</name>
<feature type="compositionally biased region" description="Polar residues" evidence="1">
    <location>
        <begin position="32"/>
        <end position="43"/>
    </location>
</feature>
<feature type="compositionally biased region" description="Basic and acidic residues" evidence="1">
    <location>
        <begin position="60"/>
        <end position="79"/>
    </location>
</feature>
<evidence type="ECO:0000313" key="3">
    <source>
        <dbReference type="EMBL" id="KRK47259.1"/>
    </source>
</evidence>
<dbReference type="InterPro" id="IPR027954">
    <property type="entry name" value="Transcobalamin-like_C"/>
</dbReference>
<comment type="caution">
    <text evidence="3">The sequence shown here is derived from an EMBL/GenBank/DDBJ whole genome shotgun (WGS) entry which is preliminary data.</text>
</comment>
<feature type="domain" description="Transcobalamin-like C-terminal" evidence="2">
    <location>
        <begin position="145"/>
        <end position="220"/>
    </location>
</feature>
<keyword evidence="4" id="KW-1185">Reference proteome</keyword>
<dbReference type="RefSeq" id="WP_056942947.1">
    <property type="nucleotide sequence ID" value="NZ_AZCX01000010.1"/>
</dbReference>
<evidence type="ECO:0000313" key="4">
    <source>
        <dbReference type="Proteomes" id="UP000050911"/>
    </source>
</evidence>
<accession>A0A0R1HLL4</accession>
<sequence>MSKRKITLLVVSLFVIFGLGFAGYSVMSKSDSQEVSNSYNGDQSSKASSSSATSTSSVTPEKKVAAKVKDTKTSSDPSHKQTTKSKVVAITSTKKGTKATAQKKNHSAQKTNKINGQTCSLTVRGPMTQGNKVMMQATNVRFKTGDVVSTVLKNVAKEKHVAVAYQGGGGTTYIRGISGLFEFDRGSGSGWLYSVNNKFPGFSSGKYKVKNGDHIQWLYTENLGKDRDAPQVSQR</sequence>
<proteinExistence type="predicted"/>
<feature type="compositionally biased region" description="Low complexity" evidence="1">
    <location>
        <begin position="44"/>
        <end position="57"/>
    </location>
</feature>
<dbReference type="EMBL" id="AZCX01000010">
    <property type="protein sequence ID" value="KRK47259.1"/>
    <property type="molecule type" value="Genomic_DNA"/>
</dbReference>
<dbReference type="Pfam" id="PF14478">
    <property type="entry name" value="DUF4430"/>
    <property type="match status" value="1"/>
</dbReference>